<feature type="transmembrane region" description="Helical" evidence="7">
    <location>
        <begin position="185"/>
        <end position="203"/>
    </location>
</feature>
<evidence type="ECO:0000256" key="7">
    <source>
        <dbReference type="SAM" id="Phobius"/>
    </source>
</evidence>
<evidence type="ECO:0000256" key="1">
    <source>
        <dbReference type="ARBA" id="ARBA00004141"/>
    </source>
</evidence>
<feature type="transmembrane region" description="Helical" evidence="7">
    <location>
        <begin position="123"/>
        <end position="140"/>
    </location>
</feature>
<gene>
    <name evidence="8" type="ORF">ACFO3S_09895</name>
</gene>
<dbReference type="RefSeq" id="WP_378095040.1">
    <property type="nucleotide sequence ID" value="NZ_JBHSEP010000005.1"/>
</dbReference>
<accession>A0ABV9F9B8</accession>
<organism evidence="8 9">
    <name type="scientific">Cohnella hongkongensis</name>
    <dbReference type="NCBI Taxonomy" id="178337"/>
    <lineage>
        <taxon>Bacteria</taxon>
        <taxon>Bacillati</taxon>
        <taxon>Bacillota</taxon>
        <taxon>Bacilli</taxon>
        <taxon>Bacillales</taxon>
        <taxon>Paenibacillaceae</taxon>
        <taxon>Cohnella</taxon>
    </lineage>
</organism>
<comment type="similarity">
    <text evidence="2 6">Belongs to the ABC-3 integral membrane protein family.</text>
</comment>
<feature type="transmembrane region" description="Helical" evidence="7">
    <location>
        <begin position="50"/>
        <end position="70"/>
    </location>
</feature>
<evidence type="ECO:0000313" key="9">
    <source>
        <dbReference type="Proteomes" id="UP001596028"/>
    </source>
</evidence>
<dbReference type="EMBL" id="JBHSEP010000005">
    <property type="protein sequence ID" value="MFC4598545.1"/>
    <property type="molecule type" value="Genomic_DNA"/>
</dbReference>
<keyword evidence="3 6" id="KW-0812">Transmembrane</keyword>
<feature type="transmembrane region" description="Helical" evidence="7">
    <location>
        <begin position="161"/>
        <end position="179"/>
    </location>
</feature>
<reference evidence="9" key="1">
    <citation type="journal article" date="2019" name="Int. J. Syst. Evol. Microbiol.">
        <title>The Global Catalogue of Microorganisms (GCM) 10K type strain sequencing project: providing services to taxonomists for standard genome sequencing and annotation.</title>
        <authorList>
            <consortium name="The Broad Institute Genomics Platform"/>
            <consortium name="The Broad Institute Genome Sequencing Center for Infectious Disease"/>
            <person name="Wu L."/>
            <person name="Ma J."/>
        </authorList>
    </citation>
    <scope>NUCLEOTIDE SEQUENCE [LARGE SCALE GENOMIC DNA]</scope>
    <source>
        <strain evidence="9">CCUG 49571</strain>
    </source>
</reference>
<name>A0ABV9F9B8_9BACL</name>
<evidence type="ECO:0000256" key="6">
    <source>
        <dbReference type="RuleBase" id="RU003943"/>
    </source>
</evidence>
<dbReference type="Pfam" id="PF00950">
    <property type="entry name" value="ABC-3"/>
    <property type="match status" value="1"/>
</dbReference>
<dbReference type="SUPFAM" id="SSF81345">
    <property type="entry name" value="ABC transporter involved in vitamin B12 uptake, BtuC"/>
    <property type="match status" value="1"/>
</dbReference>
<feature type="transmembrane region" description="Helical" evidence="7">
    <location>
        <begin position="237"/>
        <end position="257"/>
    </location>
</feature>
<comment type="subcellular location">
    <subcellularLocation>
        <location evidence="6">Cell membrane</location>
        <topology evidence="6">Multi-pass membrane protein</topology>
    </subcellularLocation>
    <subcellularLocation>
        <location evidence="1">Membrane</location>
        <topology evidence="1">Multi-pass membrane protein</topology>
    </subcellularLocation>
</comment>
<dbReference type="Proteomes" id="UP001596028">
    <property type="component" value="Unassembled WGS sequence"/>
</dbReference>
<dbReference type="InterPro" id="IPR037294">
    <property type="entry name" value="ABC_BtuC-like"/>
</dbReference>
<dbReference type="PANTHER" id="PTHR30477:SF0">
    <property type="entry name" value="METAL TRANSPORT SYSTEM MEMBRANE PROTEIN TM_0125-RELATED"/>
    <property type="match status" value="1"/>
</dbReference>
<keyword evidence="9" id="KW-1185">Reference proteome</keyword>
<dbReference type="InterPro" id="IPR001626">
    <property type="entry name" value="ABC_TroCD"/>
</dbReference>
<evidence type="ECO:0000313" key="8">
    <source>
        <dbReference type="EMBL" id="MFC4598545.1"/>
    </source>
</evidence>
<dbReference type="Gene3D" id="1.10.3470.10">
    <property type="entry name" value="ABC transporter involved in vitamin B12 uptake, BtuC"/>
    <property type="match status" value="1"/>
</dbReference>
<protein>
    <submittedName>
        <fullName evidence="8">Metal ABC transporter permease</fullName>
    </submittedName>
</protein>
<evidence type="ECO:0000256" key="3">
    <source>
        <dbReference type="ARBA" id="ARBA00022692"/>
    </source>
</evidence>
<dbReference type="PANTHER" id="PTHR30477">
    <property type="entry name" value="ABC-TRANSPORTER METAL-BINDING PROTEIN"/>
    <property type="match status" value="1"/>
</dbReference>
<comment type="caution">
    <text evidence="8">The sequence shown here is derived from an EMBL/GenBank/DDBJ whole genome shotgun (WGS) entry which is preliminary data.</text>
</comment>
<proteinExistence type="inferred from homology"/>
<feature type="transmembrane region" description="Helical" evidence="7">
    <location>
        <begin position="82"/>
        <end position="103"/>
    </location>
</feature>
<evidence type="ECO:0000256" key="5">
    <source>
        <dbReference type="ARBA" id="ARBA00023136"/>
    </source>
</evidence>
<keyword evidence="5 7" id="KW-0472">Membrane</keyword>
<feature type="transmembrane region" description="Helical" evidence="7">
    <location>
        <begin position="210"/>
        <end position="231"/>
    </location>
</feature>
<keyword evidence="4 7" id="KW-1133">Transmembrane helix</keyword>
<evidence type="ECO:0000256" key="4">
    <source>
        <dbReference type="ARBA" id="ARBA00022989"/>
    </source>
</evidence>
<sequence>MQRAFLAGGAIAVIASVLGVYLMLRGQALMADMLSHVSLAGVTAGALARGSPALAGFVVAVIGAIIAEYVRRSYRSYSDVSVAIIMIGGLSTAVVLMSLNPGVGRSFSSYLFGSVLAVRQTEIGLIAVVAAVGGVFFYLYRKALYLMAFDEETAQVRGIPVRIVSLLFSAMTGMIVAAAMPIVGVLLVSSLIVLPAALAVRVAPSFHTAIGLAILVGVSGVFSGLSASYALSTPPGGTIALTLLAFLGGGIALKKAAVKIATLKSRGG</sequence>
<keyword evidence="6" id="KW-0813">Transport</keyword>
<evidence type="ECO:0000256" key="2">
    <source>
        <dbReference type="ARBA" id="ARBA00008034"/>
    </source>
</evidence>